<dbReference type="RefSeq" id="WP_011791686.1">
    <property type="nucleotide sequence ID" value="NC_008751.1"/>
</dbReference>
<dbReference type="NCBIfam" id="TIGR00423">
    <property type="entry name" value="CofH family radical SAM protein"/>
    <property type="match status" value="1"/>
</dbReference>
<keyword evidence="1 6" id="KW-0004">4Fe-4S</keyword>
<evidence type="ECO:0000256" key="4">
    <source>
        <dbReference type="ARBA" id="ARBA00023004"/>
    </source>
</evidence>
<keyword evidence="3 6" id="KW-0479">Metal-binding</keyword>
<dbReference type="PANTHER" id="PTHR43076:SF1">
    <property type="entry name" value="LIPOYL SYNTHASE 2"/>
    <property type="match status" value="1"/>
</dbReference>
<name>A0A0H3A5H7_NITV4</name>
<dbReference type="PANTHER" id="PTHR43076">
    <property type="entry name" value="FO SYNTHASE (COFH)"/>
    <property type="match status" value="1"/>
</dbReference>
<dbReference type="PROSITE" id="PS51918">
    <property type="entry name" value="RADICAL_SAM"/>
    <property type="match status" value="1"/>
</dbReference>
<dbReference type="InterPro" id="IPR058240">
    <property type="entry name" value="rSAM_sf"/>
</dbReference>
<dbReference type="InterPro" id="IPR034405">
    <property type="entry name" value="F420"/>
</dbReference>
<dbReference type="GO" id="GO:0051539">
    <property type="term" value="F:4 iron, 4 sulfur cluster binding"/>
    <property type="evidence" value="ECO:0007669"/>
    <property type="project" value="UniProtKB-KW"/>
</dbReference>
<organism evidence="10 11">
    <name type="scientific">Nitratidesulfovibrio vulgaris (strain DP4)</name>
    <name type="common">Desulfovibrio vulgaris</name>
    <dbReference type="NCBI Taxonomy" id="391774"/>
    <lineage>
        <taxon>Bacteria</taxon>
        <taxon>Pseudomonadati</taxon>
        <taxon>Thermodesulfobacteriota</taxon>
        <taxon>Desulfovibrionia</taxon>
        <taxon>Desulfovibrionales</taxon>
        <taxon>Desulfovibrionaceae</taxon>
        <taxon>Nitratidesulfovibrio</taxon>
    </lineage>
</organism>
<reference evidence="11" key="1">
    <citation type="journal article" date="2009" name="Environ. Microbiol.">
        <title>Contribution of mobile genetic elements to Desulfovibrio vulgaris genome plasticity.</title>
        <authorList>
            <person name="Walker C.B."/>
            <person name="Stolyar S."/>
            <person name="Chivian D."/>
            <person name="Pinel N."/>
            <person name="Gabster J.A."/>
            <person name="Dehal P.S."/>
            <person name="He Z."/>
            <person name="Yang Z.K."/>
            <person name="Yen H.C."/>
            <person name="Zhou J."/>
            <person name="Wall J.D."/>
            <person name="Hazen T.C."/>
            <person name="Arkin A.P."/>
            <person name="Stahl D.A."/>
        </authorList>
    </citation>
    <scope>NUCLEOTIDE SEQUENCE [LARGE SCALE GENOMIC DNA]</scope>
    <source>
        <strain evidence="11">DP4</strain>
    </source>
</reference>
<dbReference type="NCBIfam" id="TIGR03699">
    <property type="entry name" value="menaquin_MqnC"/>
    <property type="match status" value="1"/>
</dbReference>
<evidence type="ECO:0000259" key="9">
    <source>
        <dbReference type="PROSITE" id="PS51918"/>
    </source>
</evidence>
<sequence length="375" mass="41354">MSQHPVAGTQSPFMEADAVRTIAAHVLSGGRIDRAGAETLYHEASLHTLAHLAHAVRLRRHPEPVVTYVADRNINYSNICVCACRFCAFYRAPGAEGGYVLSREELARKIDETLVLGGTQILLQGGHHPDLPLHFYEDMIGWIRATYPAIHIHAFSPPEIVFFAEKEHLTIGEVIERLRAAGLDSIPGGGAEILVDEVRTKVSPNKCSAELWLAVMEEAHYQGLRTTATMMFGHEETHAHRLDHLFAVRDVQDRTGGFTAFIPWMFQPANTAIDRDPEPAPAYLRLLALSRIVLDNIDNIQASWVTMGPHVAQLALFYGANDFGSLMIEENVVAAAGVSFSLSRGEIHKIIRAAGFTPVQRTMDYTPVVPQPVEA</sequence>
<dbReference type="GO" id="GO:0046992">
    <property type="term" value="F:oxidoreductase activity, acting on X-H and Y-H to form an X-Y bond"/>
    <property type="evidence" value="ECO:0007669"/>
    <property type="project" value="UniProtKB-UniRule"/>
</dbReference>
<proteinExistence type="inferred from homology"/>
<feature type="binding site" evidence="8">
    <location>
        <position position="86"/>
    </location>
    <ligand>
        <name>S-adenosyl-L-methionine</name>
        <dbReference type="ChEBI" id="CHEBI:59789"/>
    </ligand>
</feature>
<evidence type="ECO:0000256" key="5">
    <source>
        <dbReference type="ARBA" id="ARBA00023014"/>
    </source>
</evidence>
<comment type="catalytic activity">
    <reaction evidence="6">
        <text>dehypoxanthine futalosine + S-adenosyl-L-methionine = cyclic dehypoxanthinylfutalosinate + 5'-deoxyadenosine + L-methionine + H(+)</text>
        <dbReference type="Rhea" id="RHEA:33083"/>
        <dbReference type="ChEBI" id="CHEBI:15378"/>
        <dbReference type="ChEBI" id="CHEBI:17319"/>
        <dbReference type="ChEBI" id="CHEBI:57844"/>
        <dbReference type="ChEBI" id="CHEBI:58864"/>
        <dbReference type="ChEBI" id="CHEBI:59789"/>
        <dbReference type="ChEBI" id="CHEBI:64270"/>
        <dbReference type="EC" id="1.21.98.1"/>
    </reaction>
</comment>
<comment type="similarity">
    <text evidence="6">Belongs to the radical SAM superfamily. MqnC family.</text>
</comment>
<keyword evidence="2 6" id="KW-0949">S-adenosyl-L-methionine</keyword>
<dbReference type="KEGG" id="dvl:Dvul_0550"/>
<dbReference type="InterPro" id="IPR020050">
    <property type="entry name" value="FO_synthase_su2"/>
</dbReference>
<evidence type="ECO:0000256" key="3">
    <source>
        <dbReference type="ARBA" id="ARBA00022723"/>
    </source>
</evidence>
<feature type="binding site" evidence="8">
    <location>
        <position position="192"/>
    </location>
    <ligand>
        <name>S-adenosyl-L-methionine</name>
        <dbReference type="ChEBI" id="CHEBI:59789"/>
    </ligand>
</feature>
<keyword evidence="6" id="KW-0474">Menaquinone biosynthesis</keyword>
<comment type="cofactor">
    <cofactor evidence="6 7">
        <name>[4Fe-4S] cluster</name>
        <dbReference type="ChEBI" id="CHEBI:49883"/>
    </cofactor>
    <text evidence="6 7">Binds 1 [4Fe-4S] cluster. The cluster is coordinated with 3 cysteines and an exchangeable S-adenosyl-L-methionine.</text>
</comment>
<evidence type="ECO:0000256" key="7">
    <source>
        <dbReference type="PIRSR" id="PIRSR004762-1"/>
    </source>
</evidence>
<dbReference type="InterPro" id="IPR013785">
    <property type="entry name" value="Aldolase_TIM"/>
</dbReference>
<keyword evidence="5 6" id="KW-0411">Iron-sulfur</keyword>
<dbReference type="PIRSF" id="PIRSF004762">
    <property type="entry name" value="CHP00423"/>
    <property type="match status" value="1"/>
</dbReference>
<protein>
    <recommendedName>
        <fullName evidence="6">Cyclic dehypoxanthine futalosine synthase</fullName>
        <shortName evidence="6">Cyclic DHFL synthase</shortName>
        <ecNumber evidence="6">1.21.98.1</ecNumber>
    </recommendedName>
    <alternativeName>
        <fullName evidence="6">Dehypoxanthine futalosine cyclase</fullName>
        <shortName evidence="6">DHFL cyclase</shortName>
    </alternativeName>
    <alternativeName>
        <fullName evidence="6">Menaquinone biosynthetic enzyme MqnC</fullName>
    </alternativeName>
</protein>
<dbReference type="UniPathway" id="UPA00079"/>
<dbReference type="AlphaFoldDB" id="A0A0H3A5H7"/>
<dbReference type="Pfam" id="PF04055">
    <property type="entry name" value="Radical_SAM"/>
    <property type="match status" value="1"/>
</dbReference>
<feature type="binding site" evidence="6 7">
    <location>
        <position position="87"/>
    </location>
    <ligand>
        <name>[4Fe-4S] cluster</name>
        <dbReference type="ChEBI" id="CHEBI:49883"/>
        <note>4Fe-4S-S-AdoMet</note>
    </ligand>
</feature>
<dbReference type="EMBL" id="CP000527">
    <property type="protein sequence ID" value="ABM27573.1"/>
    <property type="molecule type" value="Genomic_DNA"/>
</dbReference>
<dbReference type="HAMAP" id="MF_00992">
    <property type="entry name" value="MqnC"/>
    <property type="match status" value="1"/>
</dbReference>
<dbReference type="SFLD" id="SFLDG01389">
    <property type="entry name" value="menaquinone_synthsis_involved"/>
    <property type="match status" value="2"/>
</dbReference>
<dbReference type="SFLD" id="SFLDG01064">
    <property type="entry name" value="F420__menaquinone_cofactor_bio"/>
    <property type="match status" value="2"/>
</dbReference>
<dbReference type="SFLD" id="SFLDF00343">
    <property type="entry name" value="aminofutalosine_synthase_(mqnE"/>
    <property type="match status" value="1"/>
</dbReference>
<dbReference type="GO" id="GO:0044689">
    <property type="term" value="F:7,8-didemethyl-8-hydroxy-5-deazariboflavin synthase activity"/>
    <property type="evidence" value="ECO:0007669"/>
    <property type="project" value="TreeGrafter"/>
</dbReference>
<dbReference type="GO" id="GO:0016765">
    <property type="term" value="F:transferase activity, transferring alkyl or aryl (other than methyl) groups"/>
    <property type="evidence" value="ECO:0007669"/>
    <property type="project" value="InterPro"/>
</dbReference>
<feature type="binding site" evidence="6 7">
    <location>
        <position position="84"/>
    </location>
    <ligand>
        <name>[4Fe-4S] cluster</name>
        <dbReference type="ChEBI" id="CHEBI:49883"/>
        <note>4Fe-4S-S-AdoMet</note>
    </ligand>
</feature>
<evidence type="ECO:0000256" key="2">
    <source>
        <dbReference type="ARBA" id="ARBA00022691"/>
    </source>
</evidence>
<comment type="pathway">
    <text evidence="6">Quinol/quinone metabolism; menaquinone biosynthesis.</text>
</comment>
<dbReference type="SFLD" id="SFLDF00342">
    <property type="entry name" value="cyclic_dehypoxanthine_futalosi"/>
    <property type="match status" value="1"/>
</dbReference>
<dbReference type="Pfam" id="PF19288">
    <property type="entry name" value="CofH_C"/>
    <property type="match status" value="1"/>
</dbReference>
<dbReference type="InterPro" id="IPR007197">
    <property type="entry name" value="rSAM"/>
</dbReference>
<evidence type="ECO:0000313" key="10">
    <source>
        <dbReference type="EMBL" id="ABM27573.1"/>
    </source>
</evidence>
<evidence type="ECO:0000256" key="6">
    <source>
        <dbReference type="HAMAP-Rule" id="MF_00992"/>
    </source>
</evidence>
<feature type="binding site" evidence="6 7">
    <location>
        <position position="80"/>
    </location>
    <ligand>
        <name>[4Fe-4S] cluster</name>
        <dbReference type="ChEBI" id="CHEBI:49883"/>
        <note>4Fe-4S-S-AdoMet</note>
    </ligand>
</feature>
<dbReference type="InterPro" id="IPR022431">
    <property type="entry name" value="Cyclic_DHFL_synthase_mqnC"/>
</dbReference>
<dbReference type="SUPFAM" id="SSF102114">
    <property type="entry name" value="Radical SAM enzymes"/>
    <property type="match status" value="1"/>
</dbReference>
<dbReference type="GO" id="GO:0005506">
    <property type="term" value="F:iron ion binding"/>
    <property type="evidence" value="ECO:0007669"/>
    <property type="project" value="UniProtKB-UniRule"/>
</dbReference>
<dbReference type="HOGENOM" id="CLU_040406_1_0_7"/>
<feature type="binding site" evidence="8">
    <location>
        <position position="325"/>
    </location>
    <ligand>
        <name>(3R)-3-methyl-D-ornithine</name>
        <dbReference type="ChEBI" id="CHEBI:64642"/>
    </ligand>
</feature>
<accession>A0A0H3A5H7</accession>
<dbReference type="Proteomes" id="UP000009173">
    <property type="component" value="Chromosome"/>
</dbReference>
<comment type="function">
    <text evidence="6">Radical SAM enzyme that catalyzes the cyclization of dehypoxanthine futalosine (DHFL) into cyclic dehypoxanthine futalosine (CDHFL), a step in the biosynthesis of menaquinone (MK, vitamin K2).</text>
</comment>
<evidence type="ECO:0000256" key="8">
    <source>
        <dbReference type="PIRSR" id="PIRSR004762-2"/>
    </source>
</evidence>
<gene>
    <name evidence="6" type="primary">mqnC</name>
    <name evidence="10" type="ordered locus">Dvul_0550</name>
</gene>
<evidence type="ECO:0000256" key="1">
    <source>
        <dbReference type="ARBA" id="ARBA00022485"/>
    </source>
</evidence>
<dbReference type="SFLD" id="SFLDS00029">
    <property type="entry name" value="Radical_SAM"/>
    <property type="match status" value="2"/>
</dbReference>
<keyword evidence="6" id="KW-0560">Oxidoreductase</keyword>
<dbReference type="GO" id="GO:0009234">
    <property type="term" value="P:menaquinone biosynthetic process"/>
    <property type="evidence" value="ECO:0007669"/>
    <property type="project" value="UniProtKB-UniRule"/>
</dbReference>
<feature type="binding site" evidence="8">
    <location>
        <position position="156"/>
    </location>
    <ligand>
        <name>(3R)-3-methyl-D-ornithine</name>
        <dbReference type="ChEBI" id="CHEBI:64642"/>
    </ligand>
</feature>
<dbReference type="Gene3D" id="3.20.20.70">
    <property type="entry name" value="Aldolase class I"/>
    <property type="match status" value="1"/>
</dbReference>
<feature type="domain" description="Radical SAM core" evidence="9">
    <location>
        <begin position="66"/>
        <end position="298"/>
    </location>
</feature>
<keyword evidence="4 6" id="KW-0408">Iron</keyword>
<feature type="binding site" evidence="8">
    <location>
        <position position="303"/>
    </location>
    <ligand>
        <name>(3R)-3-methyl-D-ornithine</name>
        <dbReference type="ChEBI" id="CHEBI:64642"/>
    </ligand>
</feature>
<evidence type="ECO:0000313" key="11">
    <source>
        <dbReference type="Proteomes" id="UP000009173"/>
    </source>
</evidence>
<dbReference type="EC" id="1.21.98.1" evidence="6"/>
<dbReference type="InterPro" id="IPR045567">
    <property type="entry name" value="CofH/MnqC-like_C"/>
</dbReference>